<keyword evidence="1" id="KW-0812">Transmembrane</keyword>
<accession>A0A9W7CZ59</accession>
<proteinExistence type="predicted"/>
<evidence type="ECO:0000256" key="1">
    <source>
        <dbReference type="SAM" id="Phobius"/>
    </source>
</evidence>
<keyword evidence="1" id="KW-0472">Membrane</keyword>
<feature type="transmembrane region" description="Helical" evidence="1">
    <location>
        <begin position="374"/>
        <end position="395"/>
    </location>
</feature>
<keyword evidence="1" id="KW-1133">Transmembrane helix</keyword>
<protein>
    <submittedName>
        <fullName evidence="2">Unnamed protein product</fullName>
    </submittedName>
</protein>
<feature type="transmembrane region" description="Helical" evidence="1">
    <location>
        <begin position="282"/>
        <end position="301"/>
    </location>
</feature>
<evidence type="ECO:0000313" key="3">
    <source>
        <dbReference type="Proteomes" id="UP001165121"/>
    </source>
</evidence>
<dbReference type="OrthoDB" id="64243at2759"/>
<sequence>MHNPTEVFEVYVASLIVPYMGNGLIYDSPLVQDVLGGDTSPRSYAFLESENKTSTESCSEVPLFNANIYNYAFLSQGYEKTVNDTAYYSTLLNELELVTVVVDCSFTQLKLGDTSAVRVFNLLRSREDHSALYVATVSLSVQDYRVRAHKKSGPALLGMLTFVSDMRLLSTERFYVVAPAYLSQRNLEFEVYEFAGITDGSYMKLRNIPRDPHTESVDYLTTAREHGFYDGDDQSNIRYMYFLLEPDAVRSMAIWEWLGEPVLADSWDWVHGVHLIFAMETVFSLIVLFLVIVVAIISTLIRERIPPSIAIFLFEIIHKHRLVFIRICPPVLREIVNYSNNVFSLGGAMVKSSAATTNSLHFSTAFPIPKKDDLFLAASFFPKISMLGMIIVYALSRKLYWRLYPEDPRQRSDRSTNASAALELKGSLTNFELSTGAELRTRFGLISDYRNYVYLKGMKFASADGVYCSGYVVVHGRYLLRSEDLPAVAMMKLTGARLTNVHVYEVDGFAVKNTARLVYPDTFLWDELWRLNVSVLL</sequence>
<name>A0A9W7CZ59_9STRA</name>
<dbReference type="AlphaFoldDB" id="A0A9W7CZ59"/>
<dbReference type="Proteomes" id="UP001165121">
    <property type="component" value="Unassembled WGS sequence"/>
</dbReference>
<organism evidence="2 3">
    <name type="scientific">Phytophthora fragariaefolia</name>
    <dbReference type="NCBI Taxonomy" id="1490495"/>
    <lineage>
        <taxon>Eukaryota</taxon>
        <taxon>Sar</taxon>
        <taxon>Stramenopiles</taxon>
        <taxon>Oomycota</taxon>
        <taxon>Peronosporomycetes</taxon>
        <taxon>Peronosporales</taxon>
        <taxon>Peronosporaceae</taxon>
        <taxon>Phytophthora</taxon>
    </lineage>
</organism>
<evidence type="ECO:0000313" key="2">
    <source>
        <dbReference type="EMBL" id="GMF50000.1"/>
    </source>
</evidence>
<dbReference type="EMBL" id="BSXT01002640">
    <property type="protein sequence ID" value="GMF50000.1"/>
    <property type="molecule type" value="Genomic_DNA"/>
</dbReference>
<reference evidence="2" key="1">
    <citation type="submission" date="2023-04" db="EMBL/GenBank/DDBJ databases">
        <title>Phytophthora fragariaefolia NBRC 109709.</title>
        <authorList>
            <person name="Ichikawa N."/>
            <person name="Sato H."/>
            <person name="Tonouchi N."/>
        </authorList>
    </citation>
    <scope>NUCLEOTIDE SEQUENCE</scope>
    <source>
        <strain evidence="2">NBRC 109709</strain>
    </source>
</reference>
<keyword evidence="3" id="KW-1185">Reference proteome</keyword>
<comment type="caution">
    <text evidence="2">The sequence shown here is derived from an EMBL/GenBank/DDBJ whole genome shotgun (WGS) entry which is preliminary data.</text>
</comment>
<gene>
    <name evidence="2" type="ORF">Pfra01_001984000</name>
</gene>